<feature type="transmembrane region" description="Helical" evidence="7">
    <location>
        <begin position="107"/>
        <end position="131"/>
    </location>
</feature>
<comment type="caution">
    <text evidence="9">The sequence shown here is derived from an EMBL/GenBank/DDBJ whole genome shotgun (WGS) entry which is preliminary data.</text>
</comment>
<keyword evidence="2 7" id="KW-0813">Transport</keyword>
<keyword evidence="3" id="KW-1003">Cell membrane</keyword>
<evidence type="ECO:0000256" key="6">
    <source>
        <dbReference type="ARBA" id="ARBA00023136"/>
    </source>
</evidence>
<accession>A0A2V3TV27</accession>
<feature type="transmembrane region" description="Helical" evidence="7">
    <location>
        <begin position="76"/>
        <end position="95"/>
    </location>
</feature>
<keyword evidence="4 7" id="KW-0812">Transmembrane</keyword>
<dbReference type="Gene3D" id="1.10.3720.10">
    <property type="entry name" value="MetI-like"/>
    <property type="match status" value="1"/>
</dbReference>
<proteinExistence type="inferred from homology"/>
<reference evidence="9 10" key="1">
    <citation type="submission" date="2018-05" db="EMBL/GenBank/DDBJ databases">
        <title>Genomic Encyclopedia of Type Strains, Phase IV (KMG-IV): sequencing the most valuable type-strain genomes for metagenomic binning, comparative biology and taxonomic classification.</title>
        <authorList>
            <person name="Goeker M."/>
        </authorList>
    </citation>
    <scope>NUCLEOTIDE SEQUENCE [LARGE SCALE GENOMIC DNA]</scope>
    <source>
        <strain evidence="9 10">DSM 6462</strain>
    </source>
</reference>
<feature type="domain" description="ABC transmembrane type-1" evidence="8">
    <location>
        <begin position="72"/>
        <end position="263"/>
    </location>
</feature>
<evidence type="ECO:0000313" key="10">
    <source>
        <dbReference type="Proteomes" id="UP000248021"/>
    </source>
</evidence>
<dbReference type="OrthoDB" id="9815445at2"/>
<sequence length="278" mass="30476">MSYKRAILARGLGTFVLNCVIVFFALAPLLWGFSSSIKPTDQILKVPPEIIPSEVTFAHYRTLIENDVFRYMGNSAIVSAATVLLCLGIGTFAGYALSRFAFRGRNFVMVVVVTVMSIPIAALLVPTYTLIANIGLLDTRTGLVLLYTAYELPIVIWIMLGYFNTIPRQLEHAAMIDGYSRFETLRRVILPLTGPAMIASGLFVLTSAWNDFVVAVVMTSGQAVRTLPVAVYFYLGFFGREWGPLLAASMVSMAPIILIFILFQKYFVSGVTGGSVKG</sequence>
<dbReference type="Pfam" id="PF00528">
    <property type="entry name" value="BPD_transp_1"/>
    <property type="match status" value="1"/>
</dbReference>
<feature type="transmembrane region" description="Helical" evidence="7">
    <location>
        <begin position="143"/>
        <end position="163"/>
    </location>
</feature>
<dbReference type="PANTHER" id="PTHR32243:SF18">
    <property type="entry name" value="INNER MEMBRANE ABC TRANSPORTER PERMEASE PROTEIN YCJP"/>
    <property type="match status" value="1"/>
</dbReference>
<dbReference type="PANTHER" id="PTHR32243">
    <property type="entry name" value="MALTOSE TRANSPORT SYSTEM PERMEASE-RELATED"/>
    <property type="match status" value="1"/>
</dbReference>
<keyword evidence="5 7" id="KW-1133">Transmembrane helix</keyword>
<dbReference type="GO" id="GO:0005886">
    <property type="term" value="C:plasma membrane"/>
    <property type="evidence" value="ECO:0007669"/>
    <property type="project" value="UniProtKB-SubCell"/>
</dbReference>
<dbReference type="Proteomes" id="UP000248021">
    <property type="component" value="Unassembled WGS sequence"/>
</dbReference>
<evidence type="ECO:0000256" key="1">
    <source>
        <dbReference type="ARBA" id="ARBA00004651"/>
    </source>
</evidence>
<gene>
    <name evidence="9" type="ORF">C7450_116105</name>
</gene>
<dbReference type="GO" id="GO:0055085">
    <property type="term" value="P:transmembrane transport"/>
    <property type="evidence" value="ECO:0007669"/>
    <property type="project" value="InterPro"/>
</dbReference>
<dbReference type="InterPro" id="IPR035906">
    <property type="entry name" value="MetI-like_sf"/>
</dbReference>
<feature type="transmembrane region" description="Helical" evidence="7">
    <location>
        <begin position="184"/>
        <end position="206"/>
    </location>
</feature>
<organism evidence="9 10">
    <name type="scientific">Chelatococcus asaccharovorans</name>
    <dbReference type="NCBI Taxonomy" id="28210"/>
    <lineage>
        <taxon>Bacteria</taxon>
        <taxon>Pseudomonadati</taxon>
        <taxon>Pseudomonadota</taxon>
        <taxon>Alphaproteobacteria</taxon>
        <taxon>Hyphomicrobiales</taxon>
        <taxon>Chelatococcaceae</taxon>
        <taxon>Chelatococcus</taxon>
    </lineage>
</organism>
<evidence type="ECO:0000256" key="3">
    <source>
        <dbReference type="ARBA" id="ARBA00022475"/>
    </source>
</evidence>
<dbReference type="PROSITE" id="PS50928">
    <property type="entry name" value="ABC_TM1"/>
    <property type="match status" value="1"/>
</dbReference>
<feature type="transmembrane region" description="Helical" evidence="7">
    <location>
        <begin position="12"/>
        <end position="31"/>
    </location>
</feature>
<dbReference type="InterPro" id="IPR050901">
    <property type="entry name" value="BP-dep_ABC_trans_perm"/>
</dbReference>
<feature type="transmembrane region" description="Helical" evidence="7">
    <location>
        <begin position="212"/>
        <end position="235"/>
    </location>
</feature>
<keyword evidence="10" id="KW-1185">Reference proteome</keyword>
<evidence type="ECO:0000259" key="8">
    <source>
        <dbReference type="PROSITE" id="PS50928"/>
    </source>
</evidence>
<dbReference type="AlphaFoldDB" id="A0A2V3TV27"/>
<evidence type="ECO:0000256" key="5">
    <source>
        <dbReference type="ARBA" id="ARBA00022989"/>
    </source>
</evidence>
<comment type="similarity">
    <text evidence="7">Belongs to the binding-protein-dependent transport system permease family.</text>
</comment>
<evidence type="ECO:0000256" key="4">
    <source>
        <dbReference type="ARBA" id="ARBA00022692"/>
    </source>
</evidence>
<name>A0A2V3TV27_9HYPH</name>
<protein>
    <submittedName>
        <fullName evidence="9">Carbohydrate ABC transporter membrane protein 2 (CUT1 family)</fullName>
    </submittedName>
</protein>
<evidence type="ECO:0000256" key="7">
    <source>
        <dbReference type="RuleBase" id="RU363032"/>
    </source>
</evidence>
<dbReference type="CDD" id="cd06261">
    <property type="entry name" value="TM_PBP2"/>
    <property type="match status" value="1"/>
</dbReference>
<evidence type="ECO:0000313" key="9">
    <source>
        <dbReference type="EMBL" id="PXW52531.1"/>
    </source>
</evidence>
<evidence type="ECO:0000256" key="2">
    <source>
        <dbReference type="ARBA" id="ARBA00022448"/>
    </source>
</evidence>
<dbReference type="RefSeq" id="WP_110378004.1">
    <property type="nucleotide sequence ID" value="NZ_JAHBRY010000001.1"/>
</dbReference>
<feature type="transmembrane region" description="Helical" evidence="7">
    <location>
        <begin position="242"/>
        <end position="263"/>
    </location>
</feature>
<dbReference type="InterPro" id="IPR000515">
    <property type="entry name" value="MetI-like"/>
</dbReference>
<keyword evidence="6 7" id="KW-0472">Membrane</keyword>
<dbReference type="SUPFAM" id="SSF161098">
    <property type="entry name" value="MetI-like"/>
    <property type="match status" value="1"/>
</dbReference>
<dbReference type="EMBL" id="QJJK01000016">
    <property type="protein sequence ID" value="PXW52531.1"/>
    <property type="molecule type" value="Genomic_DNA"/>
</dbReference>
<comment type="subcellular location">
    <subcellularLocation>
        <location evidence="1 7">Cell membrane</location>
        <topology evidence="1 7">Multi-pass membrane protein</topology>
    </subcellularLocation>
</comment>